<dbReference type="PANTHER" id="PTHR41775:SF1">
    <property type="entry name" value="PEPTIDASE M6-LIKE DOMAIN-CONTAINING PROTEIN"/>
    <property type="match status" value="1"/>
</dbReference>
<accession>A0ABW7AA44</accession>
<protein>
    <submittedName>
        <fullName evidence="2">Uncharacterized protein</fullName>
    </submittedName>
</protein>
<feature type="compositionally biased region" description="Polar residues" evidence="1">
    <location>
        <begin position="94"/>
        <end position="104"/>
    </location>
</feature>
<evidence type="ECO:0000313" key="3">
    <source>
        <dbReference type="Proteomes" id="UP001603978"/>
    </source>
</evidence>
<comment type="caution">
    <text evidence="2">The sequence shown here is derived from an EMBL/GenBank/DDBJ whole genome shotgun (WGS) entry which is preliminary data.</text>
</comment>
<dbReference type="PANTHER" id="PTHR41775">
    <property type="entry name" value="SECRETED PROTEIN-RELATED"/>
    <property type="match status" value="1"/>
</dbReference>
<sequence length="139" mass="15060">MASRYAARALRRTSPALKTLCAATTFILVEYRRQQGQDEFLPDQGVAVYMVDEAIEDNDDENALAVELIQADGRRDLAKFDPRNRGDVGDLYPSNGNATLSAQTRPPLRLPGGGDTGVTLQISGTPGDDDMTVDVIFDA</sequence>
<evidence type="ECO:0000256" key="1">
    <source>
        <dbReference type="SAM" id="MobiDB-lite"/>
    </source>
</evidence>
<reference evidence="2 3" key="1">
    <citation type="submission" date="2024-10" db="EMBL/GenBank/DDBJ databases">
        <authorList>
            <person name="Topkara A.R."/>
            <person name="Saygin H."/>
        </authorList>
    </citation>
    <scope>NUCLEOTIDE SEQUENCE [LARGE SCALE GENOMIC DNA]</scope>
    <source>
        <strain evidence="2 3">M3C6</strain>
    </source>
</reference>
<keyword evidence="3" id="KW-1185">Reference proteome</keyword>
<dbReference type="EMBL" id="JBICRM010000007">
    <property type="protein sequence ID" value="MFG1704206.1"/>
    <property type="molecule type" value="Genomic_DNA"/>
</dbReference>
<evidence type="ECO:0000313" key="2">
    <source>
        <dbReference type="EMBL" id="MFG1704206.1"/>
    </source>
</evidence>
<dbReference type="RefSeq" id="WP_393165044.1">
    <property type="nucleotide sequence ID" value="NZ_JBICRM010000007.1"/>
</dbReference>
<gene>
    <name evidence="2" type="ORF">ACFLIM_13535</name>
</gene>
<proteinExistence type="predicted"/>
<dbReference type="Proteomes" id="UP001603978">
    <property type="component" value="Unassembled WGS sequence"/>
</dbReference>
<feature type="region of interest" description="Disordered" evidence="1">
    <location>
        <begin position="80"/>
        <end position="115"/>
    </location>
</feature>
<organism evidence="2 3">
    <name type="scientific">Nonomuraea marmarensis</name>
    <dbReference type="NCBI Taxonomy" id="3351344"/>
    <lineage>
        <taxon>Bacteria</taxon>
        <taxon>Bacillati</taxon>
        <taxon>Actinomycetota</taxon>
        <taxon>Actinomycetes</taxon>
        <taxon>Streptosporangiales</taxon>
        <taxon>Streptosporangiaceae</taxon>
        <taxon>Nonomuraea</taxon>
    </lineage>
</organism>
<name>A0ABW7AA44_9ACTN</name>